<dbReference type="SUPFAM" id="SSF53756">
    <property type="entry name" value="UDP-Glycosyltransferase/glycogen phosphorylase"/>
    <property type="match status" value="4"/>
</dbReference>
<evidence type="ECO:0000256" key="1">
    <source>
        <dbReference type="ARBA" id="ARBA00022676"/>
    </source>
</evidence>
<dbReference type="Pfam" id="PF00534">
    <property type="entry name" value="Glycos_transf_1"/>
    <property type="match status" value="1"/>
</dbReference>
<accession>A0AAD9GET4</accession>
<comment type="caution">
    <text evidence="3">The sequence shown here is derived from an EMBL/GenBank/DDBJ whole genome shotgun (WGS) entry which is preliminary data.</text>
</comment>
<reference evidence="3" key="1">
    <citation type="submission" date="2023-08" db="EMBL/GenBank/DDBJ databases">
        <title>Reference Genome Resource for the Citrus Pathogen Phytophthora citrophthora.</title>
        <authorList>
            <person name="Moller H."/>
            <person name="Coetzee B."/>
            <person name="Rose L.J."/>
            <person name="Van Niekerk J.M."/>
        </authorList>
    </citation>
    <scope>NUCLEOTIDE SEQUENCE</scope>
    <source>
        <strain evidence="3">STE-U-9442</strain>
    </source>
</reference>
<dbReference type="GO" id="GO:0016757">
    <property type="term" value="F:glycosyltransferase activity"/>
    <property type="evidence" value="ECO:0007669"/>
    <property type="project" value="UniProtKB-KW"/>
</dbReference>
<keyword evidence="1" id="KW-0328">Glycosyltransferase</keyword>
<proteinExistence type="predicted"/>
<gene>
    <name evidence="3" type="ORF">P3T76_009937</name>
</gene>
<evidence type="ECO:0000259" key="2">
    <source>
        <dbReference type="Pfam" id="PF00534"/>
    </source>
</evidence>
<protein>
    <recommendedName>
        <fullName evidence="2">Glycosyl transferase family 1 domain-containing protein</fullName>
    </recommendedName>
</protein>
<dbReference type="PANTHER" id="PTHR12526">
    <property type="entry name" value="GLYCOSYLTRANSFERASE"/>
    <property type="match status" value="1"/>
</dbReference>
<dbReference type="Pfam" id="PF13692">
    <property type="entry name" value="Glyco_trans_1_4"/>
    <property type="match status" value="1"/>
</dbReference>
<dbReference type="Proteomes" id="UP001259832">
    <property type="component" value="Unassembled WGS sequence"/>
</dbReference>
<feature type="domain" description="Glycosyl transferase family 1" evidence="2">
    <location>
        <begin position="865"/>
        <end position="930"/>
    </location>
</feature>
<dbReference type="Gene3D" id="3.40.50.2000">
    <property type="entry name" value="Glycogen Phosphorylase B"/>
    <property type="match status" value="4"/>
</dbReference>
<keyword evidence="4" id="KW-1185">Reference proteome</keyword>
<keyword evidence="1" id="KW-0808">Transferase</keyword>
<evidence type="ECO:0000313" key="4">
    <source>
        <dbReference type="Proteomes" id="UP001259832"/>
    </source>
</evidence>
<dbReference type="InterPro" id="IPR001296">
    <property type="entry name" value="Glyco_trans_1"/>
</dbReference>
<dbReference type="PANTHER" id="PTHR12526:SF630">
    <property type="entry name" value="GLYCOSYLTRANSFERASE"/>
    <property type="match status" value="1"/>
</dbReference>
<evidence type="ECO:0000313" key="3">
    <source>
        <dbReference type="EMBL" id="KAK1937159.1"/>
    </source>
</evidence>
<name>A0AAD9GET4_9STRA</name>
<dbReference type="EMBL" id="JASMQC010000020">
    <property type="protein sequence ID" value="KAK1937159.1"/>
    <property type="molecule type" value="Genomic_DNA"/>
</dbReference>
<organism evidence="3 4">
    <name type="scientific">Phytophthora citrophthora</name>
    <dbReference type="NCBI Taxonomy" id="4793"/>
    <lineage>
        <taxon>Eukaryota</taxon>
        <taxon>Sar</taxon>
        <taxon>Stramenopiles</taxon>
        <taxon>Oomycota</taxon>
        <taxon>Peronosporomycetes</taxon>
        <taxon>Peronosporales</taxon>
        <taxon>Peronosporaceae</taxon>
        <taxon>Phytophthora</taxon>
    </lineage>
</organism>
<sequence length="2036" mass="232214">MKNPPHQSWLRGFLMALVALCALTLILETFSLVKVTDEGDFRLRSAVNIGSWPYTEDDVNNLPVWATEEETEVPVVDRLHLSLLHEACVTNKDAVISWKFGSPRGNHQRANATADNDNEIINRNDSNVLEKLRRCPDIDMFLPLGLRGNGYCEDAVAYAKYLDSRLLPMWVLEDKFYDEQLGKQVDYYDLCPNTPMIFFNHYWDGVPESPRWPKDKPLYLMPNIEMIELTPDHYWGVDAVLCKTQVCYDRVSRWYIENGNPRNAKVFYTKHTSSDQAEFARQRLGNDSIATKDFSDVKFIHTAGTSVWKGTKELVDCWVMASGLPQLNVYIDDSSYNYLFPKTYQRRLDRAKSPINIQHGMLEPQDFSKLTAESSFFMCPSRSEGYGHYINQARASGGVVVTTDAHPMNELIVSKEMGVLIPARTQHDPKMLLGGKFKGKHGLKESDGLLVRYNSRGLCTAVKDFVASTTTEQRVAMGSRARQQYHEDTKYFARAMQKLREFAKKYHQFDVMNKSREPSSGRRSWACLLLVPLVAVGVFTLLVETSSLLGASGDRLIGLHRAIGLTWRSRFRSKLAPGEAVADEDLLHVSLLHEVCMTDTNISLPWQFGSPGNQVIGGTANNSHVLIRKTDKDLLQKLRQCPDVDVFLPHNVRTNGYCEDAVAYVKYLESRLLPAWVFEVKMFDAELGRDVDYFDLCPKTPMLFLDHHWGGLTASERWPKDKPIYMVPNIEMVELTPMHYWGVDAMLCKTNECFHRVTKWLEQEGNPRKAKVFYTKHTSSDPGLFVRKRLGEYAVVDKDFYDIKFLHTAGTSTAKGTREVLECWTYARGLPPIDVYIDRKSFYRLFPASYKMKIARSLSPVNIHLGMMKRMNYSKVVADASFVVNPSYSEGYGHIINQARASGAVIVTSDMPPMNEMVIANDTGVLVSVKREKHPMTVLGGKYRGDHGLKGVGGLVASFESYDVCEAIHRLIRSTSAGDRAEMGFNARRQYHSDTKYFANAMNEVREYAKSFTLILETFSLLQVSEHGNGLPFTINFQWNRNENKVLKAGNPNEVSDEDLLHFSLLHEHCVMNSNASLPWEFGSPGNQRANGTASNPEVVMRRDDRDLLDKLRQCPEVDIFLPENLHGNGYCEDAVAYAKCKFLLLNHRYSEFSKVNMFLLDLNSRLLPKWILEMKIFDPNLGYEVDYFDLCPKTPMIFFNHYWEDVPLSPRWPKDKPIYLMPNIEMFELTAAHYWKIDVVLCKTKDCYHRVTKWYEQEGNPRNATVFYTKHTSSDQAHFARKRLGDTTIAPKNFSSIKFTHTAGSSAWKGTRELLQCWVLTSDLPQLDVYIDPKTFNRLFKPNFKSYLNRSRSPVNVHFGLVERLAFTKLTAEASFFICPSTSEGYGHYINQARASGAVVITTDLAPMNELITSNMTGLLIPVEAKKHPGAMLGGAYRGSHGLKGVDGLYASFRGPDVCQVVRQLMNSSTEEERIIIGSNAQQAYHNDTKYFANAMQELRAFARRRHSVVTLGSRLPSLRAMDKPSTPRTRNFELHRFFVVLLVFWGFVFVLQTSSLFQDSTDRITSTSRLKRAFGLGVSWRRSDEYEAYDVYEPLADAGDHEVSEEDLMHLSLLHEHCILDANGSLPWEFGSPGHQFPNASASNSEVVIHEDDRDLLEKLSQCPDVDIFLPADLHGNGYCEDAVAYAKYLNSRLLPKWVLEIKLYDPDLGYDVDYFDLCPKTPMIFFNHYWEGVPQMPRWPKSKPVYLMPNIEMFELTPTHYWNVDVVLCKTKECYDRVTKWYKQEGNPRNASIFYTKHTSSDQALFARKRMGERVIRTKDFSNIRFVHTAGTSSAKGTRELMECWVLVPGLPPLDVYIDDKPYDLLFKPHFRKLMRYSRSPVNVHVGLIERSRFTKLTADTTFFMCPSTSEGYGHYINQARAAGAVVVTTDLSPMNELITNKTGFLVPVAPRKHPKMVMGGAYKGQHGLQDVKGLVATFRGPDICEVVREMTTSTTPEQREAMGANARRAYLEDTRFFANAMQKLRQFARRGQ</sequence>